<keyword evidence="3" id="KW-0964">Secreted</keyword>
<feature type="transmembrane region" description="Helical" evidence="4">
    <location>
        <begin position="247"/>
        <end position="268"/>
    </location>
</feature>
<sequence length="336" mass="37518">MKAITCAVIDGGDVICFTLEERRRVSDLKIAITERMAFRFLPHQLSLFLAQTSDGYWLKKSDPDITILKSGKVHGRIKQLMTPATELDESTELRELNLPDDKNDAIHVLVAKPHHVKILCAVVGIDDILRMNIDERDSVMYLKQAIKESIGFPFHWCELKLYVAKVNNAHWLRSDNPGVSKLKAGEISREIKRMMTDVAEMKGEHELSEFHFTQVEAGPSGRQLHVIVDLPAYSKAIARYARKVSSLAYCHFVFIVMYLVLAVASVIVAVDCAAVKEGGFASLVASCGGTFFVTVLSMIEAAFQASKDYYESKGKEAACRERFGYTRIPPSDDVSP</sequence>
<dbReference type="AlphaFoldDB" id="W4FJW4"/>
<dbReference type="EMBL" id="KI913201">
    <property type="protein sequence ID" value="ETV67136.1"/>
    <property type="molecule type" value="Genomic_DNA"/>
</dbReference>
<feature type="domain" description="Crinkler effector protein N-terminal" evidence="5">
    <location>
        <begin position="116"/>
        <end position="228"/>
    </location>
</feature>
<gene>
    <name evidence="6" type="ORF">H257_16545</name>
</gene>
<reference evidence="6" key="1">
    <citation type="submission" date="2013-12" db="EMBL/GenBank/DDBJ databases">
        <title>The Genome Sequence of Aphanomyces astaci APO3.</title>
        <authorList>
            <consortium name="The Broad Institute Genomics Platform"/>
            <person name="Russ C."/>
            <person name="Tyler B."/>
            <person name="van West P."/>
            <person name="Dieguez-Uribeondo J."/>
            <person name="Young S.K."/>
            <person name="Zeng Q."/>
            <person name="Gargeya S."/>
            <person name="Fitzgerald M."/>
            <person name="Abouelleil A."/>
            <person name="Alvarado L."/>
            <person name="Chapman S.B."/>
            <person name="Gainer-Dewar J."/>
            <person name="Goldberg J."/>
            <person name="Griggs A."/>
            <person name="Gujja S."/>
            <person name="Hansen M."/>
            <person name="Howarth C."/>
            <person name="Imamovic A."/>
            <person name="Ireland A."/>
            <person name="Larimer J."/>
            <person name="McCowan C."/>
            <person name="Murphy C."/>
            <person name="Pearson M."/>
            <person name="Poon T.W."/>
            <person name="Priest M."/>
            <person name="Roberts A."/>
            <person name="Saif S."/>
            <person name="Shea T."/>
            <person name="Sykes S."/>
            <person name="Wortman J."/>
            <person name="Nusbaum C."/>
            <person name="Birren B."/>
        </authorList>
    </citation>
    <scope>NUCLEOTIDE SEQUENCE [LARGE SCALE GENOMIC DNA]</scope>
    <source>
        <strain evidence="6">APO3</strain>
    </source>
</reference>
<dbReference type="InterPro" id="IPR045379">
    <property type="entry name" value="Crinkler_N"/>
</dbReference>
<comment type="subcellular location">
    <subcellularLocation>
        <location evidence="1">Host cell</location>
    </subcellularLocation>
    <subcellularLocation>
        <location evidence="2">Secreted</location>
    </subcellularLocation>
</comment>
<evidence type="ECO:0000259" key="5">
    <source>
        <dbReference type="Pfam" id="PF20147"/>
    </source>
</evidence>
<evidence type="ECO:0000313" key="6">
    <source>
        <dbReference type="EMBL" id="ETV67136.1"/>
    </source>
</evidence>
<accession>W4FJW4</accession>
<evidence type="ECO:0000256" key="3">
    <source>
        <dbReference type="ARBA" id="ARBA00022525"/>
    </source>
</evidence>
<dbReference type="GO" id="GO:0043657">
    <property type="term" value="C:host cell"/>
    <property type="evidence" value="ECO:0007669"/>
    <property type="project" value="UniProtKB-SubCell"/>
</dbReference>
<feature type="transmembrane region" description="Helical" evidence="4">
    <location>
        <begin position="280"/>
        <end position="303"/>
    </location>
</feature>
<organism evidence="6">
    <name type="scientific">Aphanomyces astaci</name>
    <name type="common">Crayfish plague agent</name>
    <dbReference type="NCBI Taxonomy" id="112090"/>
    <lineage>
        <taxon>Eukaryota</taxon>
        <taxon>Sar</taxon>
        <taxon>Stramenopiles</taxon>
        <taxon>Oomycota</taxon>
        <taxon>Saprolegniomycetes</taxon>
        <taxon>Saprolegniales</taxon>
        <taxon>Verrucalvaceae</taxon>
        <taxon>Aphanomyces</taxon>
    </lineage>
</organism>
<dbReference type="OrthoDB" id="125512at2759"/>
<dbReference type="GeneID" id="20818541"/>
<dbReference type="VEuPathDB" id="FungiDB:H257_16545"/>
<keyword evidence="4" id="KW-0472">Membrane</keyword>
<proteinExistence type="predicted"/>
<protein>
    <recommendedName>
        <fullName evidence="5">Crinkler effector protein N-terminal domain-containing protein</fullName>
    </recommendedName>
</protein>
<evidence type="ECO:0000256" key="2">
    <source>
        <dbReference type="ARBA" id="ARBA00004613"/>
    </source>
</evidence>
<name>W4FJW4_APHAT</name>
<dbReference type="GO" id="GO:0005576">
    <property type="term" value="C:extracellular region"/>
    <property type="evidence" value="ECO:0007669"/>
    <property type="project" value="UniProtKB-SubCell"/>
</dbReference>
<dbReference type="Pfam" id="PF20147">
    <property type="entry name" value="Crinkler"/>
    <property type="match status" value="2"/>
</dbReference>
<evidence type="ECO:0000256" key="1">
    <source>
        <dbReference type="ARBA" id="ARBA00004340"/>
    </source>
</evidence>
<keyword evidence="4" id="KW-0812">Transmembrane</keyword>
<keyword evidence="4" id="KW-1133">Transmembrane helix</keyword>
<feature type="domain" description="Crinkler effector protein N-terminal" evidence="5">
    <location>
        <begin position="4"/>
        <end position="110"/>
    </location>
</feature>
<dbReference type="RefSeq" id="XP_009843301.1">
    <property type="nucleotide sequence ID" value="XM_009844999.1"/>
</dbReference>
<evidence type="ECO:0000256" key="4">
    <source>
        <dbReference type="SAM" id="Phobius"/>
    </source>
</evidence>